<evidence type="ECO:0000256" key="5">
    <source>
        <dbReference type="ARBA" id="ARBA00022989"/>
    </source>
</evidence>
<dbReference type="STRING" id="180332.GCA_000797495_05838"/>
<evidence type="ECO:0000313" key="9">
    <source>
        <dbReference type="EMBL" id="TLD00313.1"/>
    </source>
</evidence>
<comment type="subcellular location">
    <subcellularLocation>
        <location evidence="1 7">Cell membrane</location>
        <topology evidence="1 7">Multi-pass membrane protein</topology>
    </subcellularLocation>
</comment>
<feature type="transmembrane region" description="Helical" evidence="7">
    <location>
        <begin position="9"/>
        <end position="35"/>
    </location>
</feature>
<dbReference type="RefSeq" id="WP_044289626.1">
    <property type="nucleotide sequence ID" value="NZ_CABMJZ010000123.1"/>
</dbReference>
<keyword evidence="6 7" id="KW-0472">Membrane</keyword>
<feature type="transmembrane region" description="Helical" evidence="7">
    <location>
        <begin position="264"/>
        <end position="284"/>
    </location>
</feature>
<dbReference type="Gene3D" id="1.10.3720.10">
    <property type="entry name" value="MetI-like"/>
    <property type="match status" value="1"/>
</dbReference>
<evidence type="ECO:0000256" key="1">
    <source>
        <dbReference type="ARBA" id="ARBA00004651"/>
    </source>
</evidence>
<proteinExistence type="inferred from homology"/>
<dbReference type="EMBL" id="QGQD01000056">
    <property type="protein sequence ID" value="TLD00313.1"/>
    <property type="molecule type" value="Genomic_DNA"/>
</dbReference>
<accession>A0A4U8Q850</accession>
<dbReference type="Proteomes" id="UP000306509">
    <property type="component" value="Unassembled WGS sequence"/>
</dbReference>
<dbReference type="GO" id="GO:0055085">
    <property type="term" value="P:transmembrane transport"/>
    <property type="evidence" value="ECO:0007669"/>
    <property type="project" value="InterPro"/>
</dbReference>
<protein>
    <submittedName>
        <fullName evidence="9">Lactose transport system permease protein LacF</fullName>
    </submittedName>
</protein>
<evidence type="ECO:0000256" key="7">
    <source>
        <dbReference type="RuleBase" id="RU363032"/>
    </source>
</evidence>
<reference evidence="9 10" key="1">
    <citation type="journal article" date="2019" name="Anaerobe">
        <title>Detection of Robinsoniella peoriensis in multiple bone samples of a trauma patient.</title>
        <authorList>
            <person name="Schrottner P."/>
            <person name="Hartwich K."/>
            <person name="Bunk B."/>
            <person name="Schober I."/>
            <person name="Helbig S."/>
            <person name="Rudolph W.W."/>
            <person name="Gunzer F."/>
        </authorList>
    </citation>
    <scope>NUCLEOTIDE SEQUENCE [LARGE SCALE GENOMIC DNA]</scope>
    <source>
        <strain evidence="9 10">DSM 106044</strain>
    </source>
</reference>
<evidence type="ECO:0000256" key="4">
    <source>
        <dbReference type="ARBA" id="ARBA00022692"/>
    </source>
</evidence>
<dbReference type="PANTHER" id="PTHR30193">
    <property type="entry name" value="ABC TRANSPORTER PERMEASE PROTEIN"/>
    <property type="match status" value="1"/>
</dbReference>
<organism evidence="9 10">
    <name type="scientific">Robinsoniella peoriensis</name>
    <dbReference type="NCBI Taxonomy" id="180332"/>
    <lineage>
        <taxon>Bacteria</taxon>
        <taxon>Bacillati</taxon>
        <taxon>Bacillota</taxon>
        <taxon>Clostridia</taxon>
        <taxon>Lachnospirales</taxon>
        <taxon>Lachnospiraceae</taxon>
        <taxon>Robinsoniella</taxon>
    </lineage>
</organism>
<dbReference type="SUPFAM" id="SSF161098">
    <property type="entry name" value="MetI-like"/>
    <property type="match status" value="1"/>
</dbReference>
<dbReference type="InterPro" id="IPR035906">
    <property type="entry name" value="MetI-like_sf"/>
</dbReference>
<dbReference type="AlphaFoldDB" id="A0A4U8Q850"/>
<dbReference type="PROSITE" id="PS50928">
    <property type="entry name" value="ABC_TM1"/>
    <property type="match status" value="1"/>
</dbReference>
<comment type="caution">
    <text evidence="9">The sequence shown here is derived from an EMBL/GenBank/DDBJ whole genome shotgun (WGS) entry which is preliminary data.</text>
</comment>
<dbReference type="GO" id="GO:0005886">
    <property type="term" value="C:plasma membrane"/>
    <property type="evidence" value="ECO:0007669"/>
    <property type="project" value="UniProtKB-SubCell"/>
</dbReference>
<keyword evidence="5 7" id="KW-1133">Transmembrane helix</keyword>
<gene>
    <name evidence="9" type="primary">lacF_21</name>
    <name evidence="9" type="ORF">DSM106044_02799</name>
</gene>
<dbReference type="OrthoDB" id="1936922at2"/>
<evidence type="ECO:0000256" key="3">
    <source>
        <dbReference type="ARBA" id="ARBA00022475"/>
    </source>
</evidence>
<feature type="transmembrane region" description="Helical" evidence="7">
    <location>
        <begin position="71"/>
        <end position="92"/>
    </location>
</feature>
<evidence type="ECO:0000259" key="8">
    <source>
        <dbReference type="PROSITE" id="PS50928"/>
    </source>
</evidence>
<evidence type="ECO:0000313" key="10">
    <source>
        <dbReference type="Proteomes" id="UP000306509"/>
    </source>
</evidence>
<evidence type="ECO:0000256" key="6">
    <source>
        <dbReference type="ARBA" id="ARBA00023136"/>
    </source>
</evidence>
<feature type="transmembrane region" description="Helical" evidence="7">
    <location>
        <begin position="104"/>
        <end position="124"/>
    </location>
</feature>
<keyword evidence="2 7" id="KW-0813">Transport</keyword>
<keyword evidence="10" id="KW-1185">Reference proteome</keyword>
<dbReference type="InterPro" id="IPR000515">
    <property type="entry name" value="MetI-like"/>
</dbReference>
<feature type="domain" description="ABC transmembrane type-1" evidence="8">
    <location>
        <begin position="67"/>
        <end position="280"/>
    </location>
</feature>
<evidence type="ECO:0000256" key="2">
    <source>
        <dbReference type="ARBA" id="ARBA00022448"/>
    </source>
</evidence>
<keyword evidence="3" id="KW-1003">Cell membrane</keyword>
<name>A0A4U8Q850_9FIRM</name>
<dbReference type="CDD" id="cd06261">
    <property type="entry name" value="TM_PBP2"/>
    <property type="match status" value="1"/>
</dbReference>
<keyword evidence="4 7" id="KW-0812">Transmembrane</keyword>
<comment type="similarity">
    <text evidence="7">Belongs to the binding-protein-dependent transport system permease family.</text>
</comment>
<dbReference type="PANTHER" id="PTHR30193:SF37">
    <property type="entry name" value="INNER MEMBRANE ABC TRANSPORTER PERMEASE PROTEIN YCJO"/>
    <property type="match status" value="1"/>
</dbReference>
<sequence length="291" mass="32570">MFDKKKRNVLLLFIVPALLMYVTFWILPVLMSFFYGVTNWSGMGEYKFIGLNNFKYLLKDGTMFNSMKNTVIYAVFVVTYGNIQALTLALILNKKLKAKGFFRTVFYLPALFSTIVVAFLWSYVYAPYYGMISEIFNKLGLDIVPNLLGQKGTSLLASAFVETWKTSGTMTIIYLAGLQNISEEVIESAKIDGCTGWQAIRFVKIPMLSNTITINVMLGLIGGFKSFDYVFALTGGGPGNSSSTLMYSIYKMAFVESQFGKAEALAAVAFIFILIISVIVLRIMKRKELEA</sequence>
<dbReference type="InterPro" id="IPR051393">
    <property type="entry name" value="ABC_transporter_permease"/>
</dbReference>
<dbReference type="Pfam" id="PF00528">
    <property type="entry name" value="BPD_transp_1"/>
    <property type="match status" value="1"/>
</dbReference>